<gene>
    <name evidence="1" type="ORF">RTCCBAU85039_4507</name>
    <name evidence="2" type="ORF">SAMN05216228_1023117</name>
</gene>
<dbReference type="AlphaFoldDB" id="A0A1H8S6G0"/>
<name>A0A1H8S6G0_9HYPH</name>
<evidence type="ECO:0000313" key="3">
    <source>
        <dbReference type="Proteomes" id="UP000183063"/>
    </source>
</evidence>
<dbReference type="EMBL" id="FNXB01000029">
    <property type="protein sequence ID" value="SEI10086.1"/>
    <property type="molecule type" value="Genomic_DNA"/>
</dbReference>
<evidence type="ECO:0000313" key="4">
    <source>
        <dbReference type="Proteomes" id="UP000198939"/>
    </source>
</evidence>
<evidence type="ECO:0000313" key="1">
    <source>
        <dbReference type="EMBL" id="SEI10086.1"/>
    </source>
</evidence>
<reference evidence="2 4" key="2">
    <citation type="submission" date="2016-10" db="EMBL/GenBank/DDBJ databases">
        <authorList>
            <person name="Varghese N."/>
            <person name="Submissions S."/>
        </authorList>
    </citation>
    <scope>NUCLEOTIDE SEQUENCE [LARGE SCALE GENOMIC DNA]</scope>
    <source>
        <strain evidence="2 4">CGMCC 1.7071</strain>
    </source>
</reference>
<evidence type="ECO:0000313" key="2">
    <source>
        <dbReference type="EMBL" id="SEO74599.1"/>
    </source>
</evidence>
<organism evidence="1 3">
    <name type="scientific">Rhizobium tibeticum</name>
    <dbReference type="NCBI Taxonomy" id="501024"/>
    <lineage>
        <taxon>Bacteria</taxon>
        <taxon>Pseudomonadati</taxon>
        <taxon>Pseudomonadota</taxon>
        <taxon>Alphaproteobacteria</taxon>
        <taxon>Hyphomicrobiales</taxon>
        <taxon>Rhizobiaceae</taxon>
        <taxon>Rhizobium/Agrobacterium group</taxon>
        <taxon>Rhizobium</taxon>
    </lineage>
</organism>
<accession>A0A1H8S6G0</accession>
<keyword evidence="4" id="KW-1185">Reference proteome</keyword>
<sequence length="59" mass="6809">MESAKGFRDCSLKMEIIPPPRCPKRRRESVTCLCCRKQVALSEDNSMEYGICEECINRP</sequence>
<dbReference type="Proteomes" id="UP000183063">
    <property type="component" value="Unassembled WGS sequence"/>
</dbReference>
<reference evidence="1" key="3">
    <citation type="submission" date="2016-10" db="EMBL/GenBank/DDBJ databases">
        <authorList>
            <person name="de Groot N.N."/>
        </authorList>
    </citation>
    <scope>NUCLEOTIDE SEQUENCE [LARGE SCALE GENOMIC DNA]</scope>
    <source>
        <strain evidence="1">CCBAU85039</strain>
    </source>
</reference>
<dbReference type="Proteomes" id="UP000198939">
    <property type="component" value="Unassembled WGS sequence"/>
</dbReference>
<protein>
    <submittedName>
        <fullName evidence="1">Uncharacterized protein</fullName>
    </submittedName>
</protein>
<proteinExistence type="predicted"/>
<reference evidence="3" key="1">
    <citation type="submission" date="2016-10" db="EMBL/GenBank/DDBJ databases">
        <authorList>
            <person name="Wibberg D."/>
        </authorList>
    </citation>
    <scope>NUCLEOTIDE SEQUENCE [LARGE SCALE GENOMIC DNA]</scope>
</reference>
<dbReference type="EMBL" id="FOCV01000023">
    <property type="protein sequence ID" value="SEO74599.1"/>
    <property type="molecule type" value="Genomic_DNA"/>
</dbReference>